<comment type="catalytic activity">
    <reaction evidence="10">
        <text>7,8-dihydroneopterin 3'-triphosphate + H2O = 6-carboxy-5,6,7,8-tetrahydropterin + triphosphate + acetaldehyde + 2 H(+)</text>
        <dbReference type="Rhea" id="RHEA:27966"/>
        <dbReference type="ChEBI" id="CHEBI:15343"/>
        <dbReference type="ChEBI" id="CHEBI:15377"/>
        <dbReference type="ChEBI" id="CHEBI:15378"/>
        <dbReference type="ChEBI" id="CHEBI:18036"/>
        <dbReference type="ChEBI" id="CHEBI:58462"/>
        <dbReference type="ChEBI" id="CHEBI:61032"/>
        <dbReference type="EC" id="4.1.2.50"/>
    </reaction>
</comment>
<evidence type="ECO:0000256" key="6">
    <source>
        <dbReference type="ARBA" id="ARBA00022723"/>
    </source>
</evidence>
<evidence type="ECO:0000256" key="9">
    <source>
        <dbReference type="ARBA" id="ARBA00031449"/>
    </source>
</evidence>
<comment type="cofactor">
    <cofactor evidence="1">
        <name>Zn(2+)</name>
        <dbReference type="ChEBI" id="CHEBI:29105"/>
    </cofactor>
</comment>
<dbReference type="GO" id="GO:0070497">
    <property type="term" value="F:6-carboxytetrahydropterin synthase activity"/>
    <property type="evidence" value="ECO:0007669"/>
    <property type="project" value="UniProtKB-EC"/>
</dbReference>
<dbReference type="GO" id="GO:0046872">
    <property type="term" value="F:metal ion binding"/>
    <property type="evidence" value="ECO:0007669"/>
    <property type="project" value="UniProtKB-KW"/>
</dbReference>
<protein>
    <recommendedName>
        <fullName evidence="5">6-carboxy-5,6,7,8-tetrahydropterin synthase</fullName>
        <ecNumber evidence="4">4.1.2.50</ecNumber>
    </recommendedName>
    <alternativeName>
        <fullName evidence="9">Queuosine biosynthesis protein QueD</fullName>
    </alternativeName>
</protein>
<evidence type="ECO:0000256" key="5">
    <source>
        <dbReference type="ARBA" id="ARBA00018141"/>
    </source>
</evidence>
<dbReference type="SUPFAM" id="SSF55620">
    <property type="entry name" value="Tetrahydrobiopterin biosynthesis enzymes-like"/>
    <property type="match status" value="3"/>
</dbReference>
<evidence type="ECO:0000256" key="10">
    <source>
        <dbReference type="ARBA" id="ARBA00048807"/>
    </source>
</evidence>
<accession>A0A6J4J776</accession>
<dbReference type="PANTHER" id="PTHR12589:SF7">
    <property type="entry name" value="6-PYRUVOYL TETRAHYDROBIOPTERIN SYNTHASE"/>
    <property type="match status" value="1"/>
</dbReference>
<evidence type="ECO:0000256" key="1">
    <source>
        <dbReference type="ARBA" id="ARBA00001947"/>
    </source>
</evidence>
<dbReference type="PANTHER" id="PTHR12589">
    <property type="entry name" value="PYRUVOYL TETRAHYDROBIOPTERIN SYNTHASE"/>
    <property type="match status" value="1"/>
</dbReference>
<evidence type="ECO:0000256" key="3">
    <source>
        <dbReference type="ARBA" id="ARBA00008900"/>
    </source>
</evidence>
<gene>
    <name evidence="11" type="ORF">AVDCRST_MAG42-3269</name>
</gene>
<sequence>MLLTVSKRLEFSASRRLFDPKLSASENLAIFGAESAARYGTGRNYVAHFVFSGPVNPETGMLINISEIKARVGEVLHDGFDHKFLNEDNPAFADLVPTAENIARQLFREAEPLFHDSDARLVACHLCETEQRTATYYADGRCEENHWIDFSAARQTMSPHLSQGENEQLFGVAASPYGHGHHYHVRVTFDRSGGAGEAAASDVHRQLETLRAELDHKNLNHEVPELRDWPITTESLAQWMFERLNDGSALARIRLHERDDFFAEYWHGGRYFLGMQRAFSAAHRLHVRALSQDANFDLFGKCNNERGHGHLYLAETTIGGDYDERSGTLHSFDAFSRAIEEALEPWQNKHLDLETDEFRATPSTGENIVGALWSRLDTNLDGRVSRLRLAETANNRFTLRKIADQQETTR</sequence>
<evidence type="ECO:0000256" key="7">
    <source>
        <dbReference type="ARBA" id="ARBA00022833"/>
    </source>
</evidence>
<dbReference type="Pfam" id="PF01242">
    <property type="entry name" value="PTPS"/>
    <property type="match status" value="3"/>
</dbReference>
<comment type="similarity">
    <text evidence="3">Belongs to the PTPS family. QueD subfamily.</text>
</comment>
<dbReference type="AlphaFoldDB" id="A0A6J4J776"/>
<dbReference type="EMBL" id="CADCTA010000123">
    <property type="protein sequence ID" value="CAA9270822.1"/>
    <property type="molecule type" value="Genomic_DNA"/>
</dbReference>
<name>A0A6J4J776_9BACT</name>
<keyword evidence="7" id="KW-0862">Zinc</keyword>
<evidence type="ECO:0000256" key="4">
    <source>
        <dbReference type="ARBA" id="ARBA00012982"/>
    </source>
</evidence>
<dbReference type="InterPro" id="IPR038418">
    <property type="entry name" value="6-PTP_synth/QueD_sf"/>
</dbReference>
<evidence type="ECO:0000256" key="2">
    <source>
        <dbReference type="ARBA" id="ARBA00005061"/>
    </source>
</evidence>
<evidence type="ECO:0000256" key="8">
    <source>
        <dbReference type="ARBA" id="ARBA00023239"/>
    </source>
</evidence>
<keyword evidence="8" id="KW-0456">Lyase</keyword>
<proteinExistence type="inferred from homology"/>
<comment type="pathway">
    <text evidence="2">Purine metabolism; 7-cyano-7-deazaguanine biosynthesis.</text>
</comment>
<reference evidence="11" key="1">
    <citation type="submission" date="2020-02" db="EMBL/GenBank/DDBJ databases">
        <authorList>
            <person name="Meier V. D."/>
        </authorList>
    </citation>
    <scope>NUCLEOTIDE SEQUENCE</scope>
    <source>
        <strain evidence="11">AVDCRST_MAG42</strain>
    </source>
</reference>
<keyword evidence="6" id="KW-0479">Metal-binding</keyword>
<dbReference type="InterPro" id="IPR007115">
    <property type="entry name" value="6-PTP_synth/QueD"/>
</dbReference>
<dbReference type="Gene3D" id="3.30.479.10">
    <property type="entry name" value="6-pyruvoyl tetrahydropterin synthase/QueD"/>
    <property type="match status" value="3"/>
</dbReference>
<evidence type="ECO:0000313" key="11">
    <source>
        <dbReference type="EMBL" id="CAA9270822.1"/>
    </source>
</evidence>
<dbReference type="UniPathway" id="UPA00391"/>
<dbReference type="EC" id="4.1.2.50" evidence="4"/>
<organism evidence="11">
    <name type="scientific">uncultured Chthoniobacterales bacterium</name>
    <dbReference type="NCBI Taxonomy" id="1836801"/>
    <lineage>
        <taxon>Bacteria</taxon>
        <taxon>Pseudomonadati</taxon>
        <taxon>Verrucomicrobiota</taxon>
        <taxon>Spartobacteria</taxon>
        <taxon>Chthoniobacterales</taxon>
        <taxon>environmental samples</taxon>
    </lineage>
</organism>